<feature type="compositionally biased region" description="Polar residues" evidence="2">
    <location>
        <begin position="541"/>
        <end position="554"/>
    </location>
</feature>
<dbReference type="RefSeq" id="XP_026727918.1">
    <property type="nucleotide sequence ID" value="XM_026872117.1"/>
</dbReference>
<feature type="compositionally biased region" description="Basic and acidic residues" evidence="2">
    <location>
        <begin position="51"/>
        <end position="67"/>
    </location>
</feature>
<dbReference type="PROSITE" id="PS50297">
    <property type="entry name" value="ANK_REP_REGION"/>
    <property type="match status" value="3"/>
</dbReference>
<dbReference type="Proteomes" id="UP000322000">
    <property type="component" value="Chromosome 5"/>
</dbReference>
<feature type="region of interest" description="Disordered" evidence="2">
    <location>
        <begin position="1"/>
        <end position="67"/>
    </location>
</feature>
<protein>
    <submittedName>
        <fullName evidence="4">Ankyrin repeat domain-containing protein 11 isoform X6</fullName>
    </submittedName>
</protein>
<sequence>MPSTSRSRGSGRGPDGAPRAQVIAPMSERQQLALVMQISSQDAPPAAPTPAEERKRTRQQRNERGETPLHVAAIRGDHDQVKKLLDQGQDPDVPDFAGWTPLHEACSYGWYQVVVVLVNGGANVNAKGLDDDTPLHDATTSGNLEMVKFLIEHGADPFVKNTKGKMPSDYAAPHIFEYVESLKDNNARATHVSRARDDSIKKGCNASGNSDCSKRNNMETLAQGEHFDGKDITTQEKGGTAESRDDGTQLSSGVVSSTQDECNKRSYEESGDNEAAEDDVSKRKKRKETEEKEPMGKPAPVARSGTGRILTGSKPPGPASKTGALPLGKSGGSQSVGKGGAGGSGKGAAQSQGKGGVGSKANAQGSHQGKSGGGKGGGLQLGKQDRKSPVASPKPNQAKDNNDGDDDPKSQESAAPKVPPLKIVIPGGAGGSGSRNEQEGEGGTGQRGSGKGRGSASTLPYVIPCTSTDTGQTSDSSDGNSDDKRGEGGKGQDHDHTVSSSNSGRSESNAGHVELHPRKRKIKASKDGHSRDQSKSESHETSTSLHNITHSNPYQMYIHIRKQIDRRQKGLFPVKPKPPKDFNKYLMNRCTYTLQGNVNADPQIEIPHNLPSQMINEFTTQEKERTRLRIQHLVEKEKLVLAVEQEILRVHGRAERAVANQSLPFSVCTILRDKEVYNVLAPEQEEKRNAQRSRCNGRQINSWLQEVDDKWEKIKEGMLRRQHTEAQTLHAVQTMGWEWKLKECGICDYKTTPKIDPVHVPQIHVSNFDLPA</sequence>
<proteinExistence type="predicted"/>
<feature type="compositionally biased region" description="Basic and acidic residues" evidence="2">
    <location>
        <begin position="225"/>
        <end position="234"/>
    </location>
</feature>
<feature type="compositionally biased region" description="Low complexity" evidence="2">
    <location>
        <begin position="466"/>
        <end position="479"/>
    </location>
</feature>
<gene>
    <name evidence="4" type="primary">LOC113494010</name>
</gene>
<keyword evidence="1" id="KW-0040">ANK repeat</keyword>
<dbReference type="PANTHER" id="PTHR24149:SF14">
    <property type="entry name" value="ANKYRIN REPEAT DOMAIN 12"/>
    <property type="match status" value="1"/>
</dbReference>
<name>A0A7E5VHX1_TRINI</name>
<feature type="repeat" description="ANK" evidence="1">
    <location>
        <begin position="64"/>
        <end position="96"/>
    </location>
</feature>
<dbReference type="GO" id="GO:0005654">
    <property type="term" value="C:nucleoplasm"/>
    <property type="evidence" value="ECO:0007669"/>
    <property type="project" value="TreeGrafter"/>
</dbReference>
<dbReference type="InterPro" id="IPR036770">
    <property type="entry name" value="Ankyrin_rpt-contain_sf"/>
</dbReference>
<organism evidence="3 4">
    <name type="scientific">Trichoplusia ni</name>
    <name type="common">Cabbage looper</name>
    <dbReference type="NCBI Taxonomy" id="7111"/>
    <lineage>
        <taxon>Eukaryota</taxon>
        <taxon>Metazoa</taxon>
        <taxon>Ecdysozoa</taxon>
        <taxon>Arthropoda</taxon>
        <taxon>Hexapoda</taxon>
        <taxon>Insecta</taxon>
        <taxon>Pterygota</taxon>
        <taxon>Neoptera</taxon>
        <taxon>Endopterygota</taxon>
        <taxon>Lepidoptera</taxon>
        <taxon>Glossata</taxon>
        <taxon>Ditrysia</taxon>
        <taxon>Noctuoidea</taxon>
        <taxon>Noctuidae</taxon>
        <taxon>Plusiinae</taxon>
        <taxon>Trichoplusia</taxon>
    </lineage>
</organism>
<feature type="compositionally biased region" description="Low complexity" evidence="2">
    <location>
        <begin position="499"/>
        <end position="508"/>
    </location>
</feature>
<feature type="compositionally biased region" description="Gly residues" evidence="2">
    <location>
        <begin position="441"/>
        <end position="453"/>
    </location>
</feature>
<dbReference type="SUPFAM" id="SSF48403">
    <property type="entry name" value="Ankyrin repeat"/>
    <property type="match status" value="1"/>
</dbReference>
<reference evidence="4" key="1">
    <citation type="submission" date="2025-08" db="UniProtKB">
        <authorList>
            <consortium name="RefSeq"/>
        </authorList>
    </citation>
    <scope>IDENTIFICATION</scope>
</reference>
<accession>A0A7E5VHX1</accession>
<feature type="compositionally biased region" description="Gly residues" evidence="2">
    <location>
        <begin position="370"/>
        <end position="380"/>
    </location>
</feature>
<dbReference type="PROSITE" id="PS50088">
    <property type="entry name" value="ANK_REPEAT"/>
    <property type="match status" value="3"/>
</dbReference>
<evidence type="ECO:0000256" key="1">
    <source>
        <dbReference type="PROSITE-ProRule" id="PRU00023"/>
    </source>
</evidence>
<keyword evidence="3" id="KW-1185">Reference proteome</keyword>
<evidence type="ECO:0000256" key="2">
    <source>
        <dbReference type="SAM" id="MobiDB-lite"/>
    </source>
</evidence>
<feature type="repeat" description="ANK" evidence="1">
    <location>
        <begin position="97"/>
        <end position="129"/>
    </location>
</feature>
<evidence type="ECO:0000313" key="3">
    <source>
        <dbReference type="Proteomes" id="UP000322000"/>
    </source>
</evidence>
<feature type="compositionally biased region" description="Polar residues" evidence="2">
    <location>
        <begin position="248"/>
        <end position="260"/>
    </location>
</feature>
<dbReference type="Gene3D" id="1.25.40.20">
    <property type="entry name" value="Ankyrin repeat-containing domain"/>
    <property type="match status" value="1"/>
</dbReference>
<feature type="compositionally biased region" description="Basic and acidic residues" evidence="2">
    <location>
        <begin position="481"/>
        <end position="497"/>
    </location>
</feature>
<dbReference type="InterPro" id="IPR002110">
    <property type="entry name" value="Ankyrin_rpt"/>
</dbReference>
<feature type="compositionally biased region" description="Basic and acidic residues" evidence="2">
    <location>
        <begin position="524"/>
        <end position="540"/>
    </location>
</feature>
<dbReference type="PANTHER" id="PTHR24149">
    <property type="entry name" value="ANKYRIN REPEAT DOMAIN-CONTAINING PROTEIN 12"/>
    <property type="match status" value="1"/>
</dbReference>
<dbReference type="SMART" id="SM00248">
    <property type="entry name" value="ANK"/>
    <property type="match status" value="3"/>
</dbReference>
<dbReference type="InterPro" id="IPR053210">
    <property type="entry name" value="ANKRD12"/>
</dbReference>
<feature type="region of interest" description="Disordered" evidence="2">
    <location>
        <begin position="190"/>
        <end position="554"/>
    </location>
</feature>
<dbReference type="AlphaFoldDB" id="A0A7E5VHX1"/>
<evidence type="ECO:0000313" key="4">
    <source>
        <dbReference type="RefSeq" id="XP_026727918.1"/>
    </source>
</evidence>
<dbReference type="PRINTS" id="PR01415">
    <property type="entry name" value="ANKYRIN"/>
</dbReference>
<feature type="compositionally biased region" description="Low complexity" evidence="2">
    <location>
        <begin position="359"/>
        <end position="369"/>
    </location>
</feature>
<dbReference type="GeneID" id="113494010"/>
<dbReference type="Pfam" id="PF12796">
    <property type="entry name" value="Ank_2"/>
    <property type="match status" value="1"/>
</dbReference>
<feature type="compositionally biased region" description="Gly residues" evidence="2">
    <location>
        <begin position="337"/>
        <end position="346"/>
    </location>
</feature>
<feature type="compositionally biased region" description="Acidic residues" evidence="2">
    <location>
        <begin position="269"/>
        <end position="278"/>
    </location>
</feature>
<feature type="repeat" description="ANK" evidence="1">
    <location>
        <begin position="130"/>
        <end position="162"/>
    </location>
</feature>